<feature type="domain" description="Nuclease associated modular" evidence="2">
    <location>
        <begin position="145"/>
        <end position="162"/>
    </location>
</feature>
<accession>A0A8H9DXZ9</accession>
<evidence type="ECO:0000256" key="1">
    <source>
        <dbReference type="SAM" id="MobiDB-lite"/>
    </source>
</evidence>
<feature type="domain" description="Nuclease associated modular" evidence="2">
    <location>
        <begin position="114"/>
        <end position="130"/>
    </location>
</feature>
<dbReference type="EMBL" id="AAVUMO010000005">
    <property type="protein sequence ID" value="EGE3743911.1"/>
    <property type="molecule type" value="Genomic_DNA"/>
</dbReference>
<proteinExistence type="predicted"/>
<dbReference type="AlphaFoldDB" id="A0A8H9DXZ9"/>
<gene>
    <name evidence="3" type="ORF">DLV22_04130</name>
</gene>
<name>A0A8H9DXZ9_SHIBO</name>
<reference evidence="3" key="1">
    <citation type="submission" date="2018-05" db="EMBL/GenBank/DDBJ databases">
        <authorList>
            <person name="Ashton P.M."/>
            <person name="Dallman T."/>
            <person name="Nair S."/>
            <person name="De Pinna E."/>
            <person name="Peters T."/>
            <person name="Grant K."/>
        </authorList>
    </citation>
    <scope>NUCLEOTIDE SEQUENCE</scope>
    <source>
        <strain evidence="3">287711</strain>
    </source>
</reference>
<organism evidence="3">
    <name type="scientific">Shigella boydii</name>
    <dbReference type="NCBI Taxonomy" id="621"/>
    <lineage>
        <taxon>Bacteria</taxon>
        <taxon>Pseudomonadati</taxon>
        <taxon>Pseudomonadota</taxon>
        <taxon>Gammaproteobacteria</taxon>
        <taxon>Enterobacterales</taxon>
        <taxon>Enterobacteriaceae</taxon>
        <taxon>Shigella</taxon>
    </lineage>
</organism>
<dbReference type="Proteomes" id="UP000864586">
    <property type="component" value="Unassembled WGS sequence"/>
</dbReference>
<feature type="domain" description="Nuclease associated modular" evidence="2">
    <location>
        <begin position="170"/>
        <end position="186"/>
    </location>
</feature>
<protein>
    <recommendedName>
        <fullName evidence="2">Nuclease associated modular domain-containing protein</fullName>
    </recommendedName>
</protein>
<dbReference type="Pfam" id="PF07460">
    <property type="entry name" value="NUMOD3"/>
    <property type="match status" value="2"/>
</dbReference>
<sequence>MRKFHYVYHTTIKSNRSGKIYHYVGKRTTTNLDDGYVGSGKVIKMMKRKNKESETPIYEFEVVRSKLFDTAEEAFECEILLVEAAREKWGRGVCLNIAPGGVGGFDGGEHHPLYGKKHKPETIEKFRKNNAGEGNPMFGRVSPKRGRKITNPETLAKMSAAMKGANNPRYGAIVTEETRTRISKALSGRKITDPVEKANRTKAIRESKGQACWQHYDEIRRVWIENGKPGAARLRTIMIGLGHPKYDLRRMCEDFKK</sequence>
<comment type="caution">
    <text evidence="3">The sequence shown here is derived from an EMBL/GenBank/DDBJ whole genome shotgun (WGS) entry which is preliminary data.</text>
</comment>
<dbReference type="InterPro" id="IPR003611">
    <property type="entry name" value="NUMOD3"/>
</dbReference>
<evidence type="ECO:0000259" key="2">
    <source>
        <dbReference type="SMART" id="SM00496"/>
    </source>
</evidence>
<evidence type="ECO:0000313" key="3">
    <source>
        <dbReference type="EMBL" id="EGE3743911.1"/>
    </source>
</evidence>
<feature type="region of interest" description="Disordered" evidence="1">
    <location>
        <begin position="128"/>
        <end position="147"/>
    </location>
</feature>
<dbReference type="GO" id="GO:0003677">
    <property type="term" value="F:DNA binding"/>
    <property type="evidence" value="ECO:0007669"/>
    <property type="project" value="InterPro"/>
</dbReference>
<dbReference type="SUPFAM" id="SSF64496">
    <property type="entry name" value="DNA-binding domain of intron-encoded endonucleases"/>
    <property type="match status" value="2"/>
</dbReference>
<dbReference type="SMART" id="SM00496">
    <property type="entry name" value="IENR2"/>
    <property type="match status" value="3"/>
</dbReference>